<reference evidence="7 8" key="1">
    <citation type="submission" date="2018-05" db="EMBL/GenBank/DDBJ databases">
        <authorList>
            <person name="Goeker M."/>
            <person name="Huntemann M."/>
            <person name="Clum A."/>
            <person name="Pillay M."/>
            <person name="Palaniappan K."/>
            <person name="Varghese N."/>
            <person name="Mikhailova N."/>
            <person name="Stamatis D."/>
            <person name="Reddy T."/>
            <person name="Daum C."/>
            <person name="Shapiro N."/>
            <person name="Ivanova N."/>
            <person name="Kyrpides N."/>
            <person name="Woyke T."/>
        </authorList>
    </citation>
    <scope>NUCLEOTIDE SEQUENCE [LARGE SCALE GENOMIC DNA]</scope>
    <source>
        <strain evidence="7 8">DSM 26524</strain>
    </source>
</reference>
<evidence type="ECO:0000256" key="2">
    <source>
        <dbReference type="ARBA" id="ARBA00022692"/>
    </source>
</evidence>
<evidence type="ECO:0000313" key="8">
    <source>
        <dbReference type="Proteomes" id="UP000245412"/>
    </source>
</evidence>
<gene>
    <name evidence="7" type="ORF">C7383_12142</name>
</gene>
<dbReference type="GO" id="GO:0055085">
    <property type="term" value="P:transmembrane transport"/>
    <property type="evidence" value="ECO:0007669"/>
    <property type="project" value="InterPro"/>
</dbReference>
<keyword evidence="8" id="KW-1185">Reference proteome</keyword>
<dbReference type="PROSITE" id="PS50928">
    <property type="entry name" value="ABC_TM1"/>
    <property type="match status" value="1"/>
</dbReference>
<dbReference type="PANTHER" id="PTHR43496:SF1">
    <property type="entry name" value="POLYGALACTURONAN_RHAMNOGALACTURONAN TRANSPORT SYSTEM PERMEASE PROTEIN YTEP"/>
    <property type="match status" value="1"/>
</dbReference>
<dbReference type="EMBL" id="QGGY01000021">
    <property type="protein sequence ID" value="PWJ72176.1"/>
    <property type="molecule type" value="Genomic_DNA"/>
</dbReference>
<keyword evidence="4 5" id="KW-0472">Membrane</keyword>
<sequence>MASKSKNVSVSKKTLKKQIYEYRWIYVLGIPGVIVLFMFSYMPLRGLLMAFQDYNPHLGILESPWVGLKHFKTLFQDAKFYNMLKNTLIISGLNLLTFPAPIILALIMNEVRNAKFKKFIQTSVYLPHFLSWAIVASLTFFLLSTEQGLVNKIAEFMGHESTAYLFSSKWIYLIIVIQSLWKSVGWGSIVYLAAISGIDQSLYEAAKMDGANRFQCMLKITLPSIMPTVAVMLILRMGSIISVDFEQVFLMNNAMVKSQLEVFEVYIYNNSIGAGSTQYSYTTAIGLFKSVINTGLVIFTNWITSRKGYEGVM</sequence>
<evidence type="ECO:0000256" key="3">
    <source>
        <dbReference type="ARBA" id="ARBA00022989"/>
    </source>
</evidence>
<dbReference type="Pfam" id="PF00528">
    <property type="entry name" value="BPD_transp_1"/>
    <property type="match status" value="1"/>
</dbReference>
<dbReference type="SUPFAM" id="SSF161098">
    <property type="entry name" value="MetI-like"/>
    <property type="match status" value="1"/>
</dbReference>
<organism evidence="7 8">
    <name type="scientific">Murimonas intestini</name>
    <dbReference type="NCBI Taxonomy" id="1337051"/>
    <lineage>
        <taxon>Bacteria</taxon>
        <taxon>Bacillati</taxon>
        <taxon>Bacillota</taxon>
        <taxon>Clostridia</taxon>
        <taxon>Lachnospirales</taxon>
        <taxon>Lachnospiraceae</taxon>
        <taxon>Murimonas</taxon>
    </lineage>
</organism>
<dbReference type="AlphaFoldDB" id="A0AB73SXW1"/>
<evidence type="ECO:0000256" key="4">
    <source>
        <dbReference type="ARBA" id="ARBA00023136"/>
    </source>
</evidence>
<comment type="subcellular location">
    <subcellularLocation>
        <location evidence="5">Cell membrane</location>
        <topology evidence="5">Multi-pass membrane protein</topology>
    </subcellularLocation>
    <subcellularLocation>
        <location evidence="1">Membrane</location>
        <topology evidence="1">Multi-pass membrane protein</topology>
    </subcellularLocation>
</comment>
<dbReference type="Proteomes" id="UP000245412">
    <property type="component" value="Unassembled WGS sequence"/>
</dbReference>
<feature type="transmembrane region" description="Helical" evidence="5">
    <location>
        <begin position="170"/>
        <end position="195"/>
    </location>
</feature>
<evidence type="ECO:0000256" key="1">
    <source>
        <dbReference type="ARBA" id="ARBA00004141"/>
    </source>
</evidence>
<protein>
    <submittedName>
        <fullName evidence="7">Carbohydrate ABC transporter membrane protein 1 (CUT1 family)</fullName>
    </submittedName>
</protein>
<dbReference type="PANTHER" id="PTHR43496">
    <property type="entry name" value="PROTEIN LPLB"/>
    <property type="match status" value="1"/>
</dbReference>
<comment type="caution">
    <text evidence="7">The sequence shown here is derived from an EMBL/GenBank/DDBJ whole genome shotgun (WGS) entry which is preliminary data.</text>
</comment>
<dbReference type="InterPro" id="IPR035906">
    <property type="entry name" value="MetI-like_sf"/>
</dbReference>
<keyword evidence="5" id="KW-0813">Transport</keyword>
<dbReference type="Gene3D" id="1.10.3720.10">
    <property type="entry name" value="MetI-like"/>
    <property type="match status" value="1"/>
</dbReference>
<keyword evidence="3 5" id="KW-1133">Transmembrane helix</keyword>
<keyword evidence="2 5" id="KW-0812">Transmembrane</keyword>
<evidence type="ECO:0000259" key="6">
    <source>
        <dbReference type="PROSITE" id="PS50928"/>
    </source>
</evidence>
<dbReference type="InterPro" id="IPR000515">
    <property type="entry name" value="MetI-like"/>
</dbReference>
<evidence type="ECO:0000313" key="7">
    <source>
        <dbReference type="EMBL" id="PWJ72176.1"/>
    </source>
</evidence>
<comment type="similarity">
    <text evidence="5">Belongs to the binding-protein-dependent transport system permease family.</text>
</comment>
<feature type="transmembrane region" description="Helical" evidence="5">
    <location>
        <begin position="129"/>
        <end position="150"/>
    </location>
</feature>
<feature type="transmembrane region" description="Helical" evidence="5">
    <location>
        <begin position="216"/>
        <end position="235"/>
    </location>
</feature>
<dbReference type="GO" id="GO:0005886">
    <property type="term" value="C:plasma membrane"/>
    <property type="evidence" value="ECO:0007669"/>
    <property type="project" value="UniProtKB-SubCell"/>
</dbReference>
<dbReference type="CDD" id="cd06261">
    <property type="entry name" value="TM_PBP2"/>
    <property type="match status" value="1"/>
</dbReference>
<feature type="transmembrane region" description="Helical" evidence="5">
    <location>
        <begin position="88"/>
        <end position="108"/>
    </location>
</feature>
<accession>A0AB73SXW1</accession>
<evidence type="ECO:0000256" key="5">
    <source>
        <dbReference type="RuleBase" id="RU363032"/>
    </source>
</evidence>
<feature type="domain" description="ABC transmembrane type-1" evidence="6">
    <location>
        <begin position="83"/>
        <end position="300"/>
    </location>
</feature>
<proteinExistence type="inferred from homology"/>
<dbReference type="RefSeq" id="WP_109748706.1">
    <property type="nucleotide sequence ID" value="NZ_JANKBI010000025.1"/>
</dbReference>
<feature type="transmembrane region" description="Helical" evidence="5">
    <location>
        <begin position="21"/>
        <end position="42"/>
    </location>
</feature>
<name>A0AB73SXW1_9FIRM</name>